<reference evidence="6 7" key="1">
    <citation type="submission" date="2020-07" db="EMBL/GenBank/DDBJ databases">
        <title>Transfer of Campylobacter canadensis to the novel genus Avispirillum gen. nov., that also includes two novel species recovered from migratory waterfowl: Avispirillum anseris sp. nov. and Avispirillum brantae sp. nov.</title>
        <authorList>
            <person name="Miller W.G."/>
            <person name="Chapman M.H."/>
            <person name="Yee E."/>
            <person name="Inglis G.D."/>
        </authorList>
    </citation>
    <scope>NUCLEOTIDE SEQUENCE [LARGE SCALE GENOMIC DNA]</scope>
    <source>
        <strain evidence="6 7">L283</strain>
    </source>
</reference>
<evidence type="ECO:0000256" key="5">
    <source>
        <dbReference type="RuleBase" id="RU362118"/>
    </source>
</evidence>
<keyword evidence="7" id="KW-1185">Reference proteome</keyword>
<comment type="caution">
    <text evidence="6">The sequence shown here is derived from an EMBL/GenBank/DDBJ whole genome shotgun (WGS) entry which is preliminary data.</text>
</comment>
<dbReference type="Pfam" id="PF01053">
    <property type="entry name" value="Cys_Met_Meta_PP"/>
    <property type="match status" value="1"/>
</dbReference>
<protein>
    <submittedName>
        <fullName evidence="6">Aminotransferase class I/II-fold pyridoxal phosphate-dependent enzyme</fullName>
    </submittedName>
</protein>
<dbReference type="PANTHER" id="PTHR43797:SF2">
    <property type="entry name" value="HOMOCYSTEINE_CYSTEINE SYNTHASE"/>
    <property type="match status" value="1"/>
</dbReference>
<dbReference type="CDD" id="cd00614">
    <property type="entry name" value="CGS_like"/>
    <property type="match status" value="1"/>
</dbReference>
<evidence type="ECO:0000256" key="3">
    <source>
        <dbReference type="ARBA" id="ARBA00022679"/>
    </source>
</evidence>
<dbReference type="GO" id="GO:0008483">
    <property type="term" value="F:transaminase activity"/>
    <property type="evidence" value="ECO:0007669"/>
    <property type="project" value="UniProtKB-KW"/>
</dbReference>
<evidence type="ECO:0000256" key="4">
    <source>
        <dbReference type="ARBA" id="ARBA00022898"/>
    </source>
</evidence>
<dbReference type="Gene3D" id="3.40.640.10">
    <property type="entry name" value="Type I PLP-dependent aspartate aminotransferase-like (Major domain)"/>
    <property type="match status" value="1"/>
</dbReference>
<organism evidence="6 7">
    <name type="scientific">Campylobacter canadensis</name>
    <dbReference type="NCBI Taxonomy" id="449520"/>
    <lineage>
        <taxon>Bacteria</taxon>
        <taxon>Pseudomonadati</taxon>
        <taxon>Campylobacterota</taxon>
        <taxon>Epsilonproteobacteria</taxon>
        <taxon>Campylobacterales</taxon>
        <taxon>Campylobacteraceae</taxon>
        <taxon>Campylobacter</taxon>
    </lineage>
</organism>
<dbReference type="InterPro" id="IPR015421">
    <property type="entry name" value="PyrdxlP-dep_Trfase_major"/>
</dbReference>
<keyword evidence="4 5" id="KW-0663">Pyridoxal phosphate</keyword>
<gene>
    <name evidence="6" type="ORF">AVCANL283_04540</name>
</gene>
<dbReference type="PANTHER" id="PTHR43797">
    <property type="entry name" value="HOMOCYSTEINE/CYSTEINE SYNTHASE"/>
    <property type="match status" value="1"/>
</dbReference>
<keyword evidence="6" id="KW-0032">Aminotransferase</keyword>
<name>A0ABS7WRK2_9BACT</name>
<dbReference type="PIRSF" id="PIRSF001434">
    <property type="entry name" value="CGS"/>
    <property type="match status" value="1"/>
</dbReference>
<evidence type="ECO:0000313" key="7">
    <source>
        <dbReference type="Proteomes" id="UP000786183"/>
    </source>
</evidence>
<dbReference type="InterPro" id="IPR015422">
    <property type="entry name" value="PyrdxlP-dep_Trfase_small"/>
</dbReference>
<comment type="similarity">
    <text evidence="2 5">Belongs to the trans-sulfuration enzymes family.</text>
</comment>
<dbReference type="NCBIfam" id="TIGR01326">
    <property type="entry name" value="OAH_OAS_sulfhy"/>
    <property type="match status" value="1"/>
</dbReference>
<evidence type="ECO:0000256" key="1">
    <source>
        <dbReference type="ARBA" id="ARBA00001933"/>
    </source>
</evidence>
<sequence length="422" mass="46973">MKQETLALHFGYDYDLQRTISVPIYQNTAYSFESLNQAAARFALEELGNIYSRLTNPTVDILQRRLSKIEGGEFAVCVASGSAALFYALLNCAQAGDCILYSNKIYGGSNTLIAHTLKRFAVNAIEFDIDDLDNLEKLIDKNVKAIFFESLSNPQLAIADIEKITKIAKKHKIITICDNTVATPYLLRPFEYGVDIVIYSLSKYTNGQGSTLGGAIIERKNLNEFIKNNERYLAFNSPDESYHGLIYSELTLPNFSIRIILEWLRNTGASLSANSAWILLQGLETLSLRIKKHSQNALLVAEFLNKNENVLSVNYPALKDNFYNPLFKKYFKDNNASGLLSFEAKSFEAAKRICERLKLFILAANLGDSKSLIIHPASTTHSQLSQNELKKAGISPASLRLSIGIEDADDLIADLAQALKGE</sequence>
<dbReference type="SUPFAM" id="SSF53383">
    <property type="entry name" value="PLP-dependent transferases"/>
    <property type="match status" value="1"/>
</dbReference>
<evidence type="ECO:0000313" key="6">
    <source>
        <dbReference type="EMBL" id="MBZ7987377.1"/>
    </source>
</evidence>
<dbReference type="InterPro" id="IPR000277">
    <property type="entry name" value="Cys/Met-Metab_PyrdxlP-dep_enz"/>
</dbReference>
<keyword evidence="3" id="KW-0808">Transferase</keyword>
<dbReference type="InterPro" id="IPR006235">
    <property type="entry name" value="OAc-hSer/O-AcSer_sulfhydrylase"/>
</dbReference>
<dbReference type="Proteomes" id="UP000786183">
    <property type="component" value="Unassembled WGS sequence"/>
</dbReference>
<proteinExistence type="inferred from homology"/>
<comment type="cofactor">
    <cofactor evidence="1 5">
        <name>pyridoxal 5'-phosphate</name>
        <dbReference type="ChEBI" id="CHEBI:597326"/>
    </cofactor>
</comment>
<accession>A0ABS7WRK2</accession>
<dbReference type="EMBL" id="JACGBB010000007">
    <property type="protein sequence ID" value="MBZ7987377.1"/>
    <property type="molecule type" value="Genomic_DNA"/>
</dbReference>
<evidence type="ECO:0000256" key="2">
    <source>
        <dbReference type="ARBA" id="ARBA00009077"/>
    </source>
</evidence>
<dbReference type="InterPro" id="IPR015424">
    <property type="entry name" value="PyrdxlP-dep_Trfase"/>
</dbReference>
<dbReference type="RefSeq" id="WP_224325330.1">
    <property type="nucleotide sequence ID" value="NZ_JACGBB010000007.1"/>
</dbReference>
<dbReference type="Gene3D" id="3.90.1150.10">
    <property type="entry name" value="Aspartate Aminotransferase, domain 1"/>
    <property type="match status" value="1"/>
</dbReference>